<gene>
    <name evidence="1" type="ORF">AHMF7605_29125</name>
</gene>
<dbReference type="InterPro" id="IPR022385">
    <property type="entry name" value="Rhs_assc_core"/>
</dbReference>
<evidence type="ECO:0008006" key="3">
    <source>
        <dbReference type="Google" id="ProtNLM"/>
    </source>
</evidence>
<protein>
    <recommendedName>
        <fullName evidence="3">RHS repeat-associated core domain-containing protein</fullName>
    </recommendedName>
</protein>
<keyword evidence="2" id="KW-1185">Reference proteome</keyword>
<dbReference type="EMBL" id="PYFT01000002">
    <property type="protein sequence ID" value="PSR52014.1"/>
    <property type="molecule type" value="Genomic_DNA"/>
</dbReference>
<comment type="caution">
    <text evidence="1">The sequence shown here is derived from an EMBL/GenBank/DDBJ whole genome shotgun (WGS) entry which is preliminary data.</text>
</comment>
<accession>A0A2T2Y923</accession>
<dbReference type="AlphaFoldDB" id="A0A2T2Y923"/>
<dbReference type="InterPro" id="IPR050708">
    <property type="entry name" value="T6SS_VgrG/RHS"/>
</dbReference>
<name>A0A2T2Y923_9BACT</name>
<dbReference type="PANTHER" id="PTHR32305:SF15">
    <property type="entry name" value="PROTEIN RHSA-RELATED"/>
    <property type="match status" value="1"/>
</dbReference>
<proteinExistence type="predicted"/>
<reference evidence="1 2" key="1">
    <citation type="submission" date="2018-03" db="EMBL/GenBank/DDBJ databases">
        <title>Adhaeribacter sp. HMF7605 Genome sequencing and assembly.</title>
        <authorList>
            <person name="Kang H."/>
            <person name="Kang J."/>
            <person name="Cha I."/>
            <person name="Kim H."/>
            <person name="Joh K."/>
        </authorList>
    </citation>
    <scope>NUCLEOTIDE SEQUENCE [LARGE SCALE GENOMIC DNA]</scope>
    <source>
        <strain evidence="1 2">HMF7605</strain>
    </source>
</reference>
<evidence type="ECO:0000313" key="2">
    <source>
        <dbReference type="Proteomes" id="UP000240357"/>
    </source>
</evidence>
<organism evidence="1 2">
    <name type="scientific">Adhaeribacter arboris</name>
    <dbReference type="NCBI Taxonomy" id="2072846"/>
    <lineage>
        <taxon>Bacteria</taxon>
        <taxon>Pseudomonadati</taxon>
        <taxon>Bacteroidota</taxon>
        <taxon>Cytophagia</taxon>
        <taxon>Cytophagales</taxon>
        <taxon>Hymenobacteraceae</taxon>
        <taxon>Adhaeribacter</taxon>
    </lineage>
</organism>
<dbReference type="PANTHER" id="PTHR32305">
    <property type="match status" value="1"/>
</dbReference>
<dbReference type="Gene3D" id="2.180.10.10">
    <property type="entry name" value="RHS repeat-associated core"/>
    <property type="match status" value="2"/>
</dbReference>
<sequence>MLCFVIPPKTVKSLGNAATLTINELTLQRECFYYQYDERGRLIVKHVPGAAPVFFVYDLWDRPVLSQDGNQRAHGKWSFTKYDALDRVVLKGEITHAGNQASMVQAVMNFYSKISQNPSLRYEDRGKAVHGYTNRSYPVLTHELEVNTVNYYDNYDFLSSPYQFVPEPTLSLTAAFIRVQGLVTGVKNRVLGTKQYLTSVNYYDKRYRLVQVISDNHLKGMDRTSSQYNFTGKVTKEKHVHKAKEQVSITKEYKYDHQDRLLKVYHQVNNESKILIADHHYNELGELTQKNLHVESNGKPWQSLDYLYNIRGWLSTMNKPITKSGALYNDFYAFKLYYNDPSTELHNVRQFNGNVSAFKEERPYEIEDSGSAVRGGYSYTYDPANQLKMAIYSRPSNPSLNGTYNEAITYDQNGNISTLNRKGPIEGITQTIDDLEYHYAGNQLVGVKDRGNVKEGFKDRGQTTDYTYDANGNLISDSNKKIASIHYNILNLPDTITFTDGRAMVYTYDISGRKLKQQVVAANGSVKLERDYVSSFLYLDDTLQEIQHPEGRIVHQVPGRSSSGWEYQYHLKDHLGNVKTTFTTAPQQEIYRASLEEATNAAEAAQFNPTYDRAVRYTSSLYNHTQSGVRSQRLSGANEKEVIGLAKSLQVMPGDTINMEVYAKYFTPTSKSTNVQRFIVAAISSAFGLSASTIGEAGMAYQSLTALHGAGLLLHSDEETDKAAPKAYLNYILFDQDFIPYDLGFDQVSTQALETGKNTPHEKLGLQAIIKRPGYIYMYLSNENATITDVFFDDLQITHKHSPLIATTDYYPFGRIAQQFSRERIVEQRLKYNGKEFQKEEGLDWYDYGARMYDANLGRWHMVDPIAEKYYAWSPYNYVLNNPLKFIDSDGREPIIVEQHTEMKFLEFSFGSDAVIQGSQLKNDKGFSATLIEIRSTLAEVSFEGEKKVQGEGYELGVGGKLVFNSLAGNAEAGVKDGSLVLGAGAEAGTVGVEGEACLLFVCVGGEASFGPQLGAEVAIGEKTKVGAQLGIGGAAASVRFVKPPPIISNDYMNRINPTPKLLSDDPIPMPSRLSSIKMDAKEYSPKFNELIKSIYDMVPF</sequence>
<dbReference type="NCBIfam" id="TIGR03696">
    <property type="entry name" value="Rhs_assc_core"/>
    <property type="match status" value="1"/>
</dbReference>
<dbReference type="Proteomes" id="UP000240357">
    <property type="component" value="Unassembled WGS sequence"/>
</dbReference>
<dbReference type="OrthoDB" id="976756at2"/>
<evidence type="ECO:0000313" key="1">
    <source>
        <dbReference type="EMBL" id="PSR52014.1"/>
    </source>
</evidence>